<proteinExistence type="predicted"/>
<accession>A0ABS1CDC8</accession>
<dbReference type="InterPro" id="IPR050261">
    <property type="entry name" value="FrsA_esterase"/>
</dbReference>
<dbReference type="Proteomes" id="UP000748752">
    <property type="component" value="Unassembled WGS sequence"/>
</dbReference>
<name>A0ABS1CDC8_9GAMM</name>
<keyword evidence="1 3" id="KW-0378">Hydrolase</keyword>
<dbReference type="SUPFAM" id="SSF53474">
    <property type="entry name" value="alpha/beta-Hydrolases"/>
    <property type="match status" value="1"/>
</dbReference>
<reference evidence="3 4" key="1">
    <citation type="journal article" date="2020" name="Microorganisms">
        <title>Osmotic Adaptation and Compatible Solute Biosynthesis of Phototrophic Bacteria as Revealed from Genome Analyses.</title>
        <authorList>
            <person name="Imhoff J.F."/>
            <person name="Rahn T."/>
            <person name="Kunzel S."/>
            <person name="Keller A."/>
            <person name="Neulinger S.C."/>
        </authorList>
    </citation>
    <scope>NUCLEOTIDE SEQUENCE [LARGE SCALE GENOMIC DNA]</scope>
    <source>
        <strain evidence="3 4">DSM 6210</strain>
    </source>
</reference>
<dbReference type="EMBL" id="NRRV01000006">
    <property type="protein sequence ID" value="MBK1629897.1"/>
    <property type="molecule type" value="Genomic_DNA"/>
</dbReference>
<feature type="domain" description="Serine aminopeptidase S33" evidence="2">
    <location>
        <begin position="67"/>
        <end position="180"/>
    </location>
</feature>
<sequence length="287" mass="30852">MSPWLALILGGILLAGLLPLGVHLGFRAPRVRADRSPADLGLAFEAVRIPTVRGRSLAGWLLPAPDSAATVVMVHGWGSNADQMLPLALPLTRAGFNVLLFDVRNHGASDADTFSSLPRFAEDLAAAITWLQQHRPAQAARLAVLGHSVGAGAALLEATRNASVSAVVSIGAFAHPAEVNRRYLAQVYMPKPVVWLVRRYVEWLIGYDFASIAPVNTIRRVRCPVLLVHGSRDRRVPVTDARRIAAAADPAQVTLFEVADADHDSVDLIEAHSSRLVRFLREASAAG</sequence>
<dbReference type="Gene3D" id="3.40.50.1820">
    <property type="entry name" value="alpha/beta hydrolase"/>
    <property type="match status" value="1"/>
</dbReference>
<dbReference type="InterPro" id="IPR022742">
    <property type="entry name" value="Hydrolase_4"/>
</dbReference>
<gene>
    <name evidence="3" type="ORF">CKO31_03895</name>
</gene>
<keyword evidence="4" id="KW-1185">Reference proteome</keyword>
<protein>
    <submittedName>
        <fullName evidence="3">Alpha/beta hydrolase</fullName>
    </submittedName>
</protein>
<dbReference type="PANTHER" id="PTHR22946:SF9">
    <property type="entry name" value="POLYKETIDE TRANSFERASE AF380"/>
    <property type="match status" value="1"/>
</dbReference>
<dbReference type="RefSeq" id="WP_200234251.1">
    <property type="nucleotide sequence ID" value="NZ_NRRV01000006.1"/>
</dbReference>
<evidence type="ECO:0000256" key="1">
    <source>
        <dbReference type="ARBA" id="ARBA00022801"/>
    </source>
</evidence>
<dbReference type="PANTHER" id="PTHR22946">
    <property type="entry name" value="DIENELACTONE HYDROLASE DOMAIN-CONTAINING PROTEIN-RELATED"/>
    <property type="match status" value="1"/>
</dbReference>
<organism evidence="3 4">
    <name type="scientific">Thiohalocapsa halophila</name>
    <dbReference type="NCBI Taxonomy" id="69359"/>
    <lineage>
        <taxon>Bacteria</taxon>
        <taxon>Pseudomonadati</taxon>
        <taxon>Pseudomonadota</taxon>
        <taxon>Gammaproteobacteria</taxon>
        <taxon>Chromatiales</taxon>
        <taxon>Chromatiaceae</taxon>
        <taxon>Thiohalocapsa</taxon>
    </lineage>
</organism>
<dbReference type="InterPro" id="IPR029058">
    <property type="entry name" value="AB_hydrolase_fold"/>
</dbReference>
<comment type="caution">
    <text evidence="3">The sequence shown here is derived from an EMBL/GenBank/DDBJ whole genome shotgun (WGS) entry which is preliminary data.</text>
</comment>
<evidence type="ECO:0000313" key="4">
    <source>
        <dbReference type="Proteomes" id="UP000748752"/>
    </source>
</evidence>
<dbReference type="Pfam" id="PF12146">
    <property type="entry name" value="Hydrolase_4"/>
    <property type="match status" value="1"/>
</dbReference>
<evidence type="ECO:0000313" key="3">
    <source>
        <dbReference type="EMBL" id="MBK1629897.1"/>
    </source>
</evidence>
<dbReference type="GO" id="GO:0016787">
    <property type="term" value="F:hydrolase activity"/>
    <property type="evidence" value="ECO:0007669"/>
    <property type="project" value="UniProtKB-KW"/>
</dbReference>
<evidence type="ECO:0000259" key="2">
    <source>
        <dbReference type="Pfam" id="PF12146"/>
    </source>
</evidence>